<reference evidence="2" key="1">
    <citation type="submission" date="2023-06" db="EMBL/GenBank/DDBJ databases">
        <authorList>
            <person name="Delattre M."/>
        </authorList>
    </citation>
    <scope>NUCLEOTIDE SEQUENCE</scope>
    <source>
        <strain evidence="2">AF72</strain>
    </source>
</reference>
<gene>
    <name evidence="2" type="ORF">MSPICULIGERA_LOCUS19933</name>
</gene>
<evidence type="ECO:0000313" key="2">
    <source>
        <dbReference type="EMBL" id="CAJ0581779.1"/>
    </source>
</evidence>
<feature type="compositionally biased region" description="Low complexity" evidence="1">
    <location>
        <begin position="1"/>
        <end position="16"/>
    </location>
</feature>
<evidence type="ECO:0000313" key="3">
    <source>
        <dbReference type="Proteomes" id="UP001177023"/>
    </source>
</evidence>
<comment type="caution">
    <text evidence="2">The sequence shown here is derived from an EMBL/GenBank/DDBJ whole genome shotgun (WGS) entry which is preliminary data.</text>
</comment>
<feature type="region of interest" description="Disordered" evidence="1">
    <location>
        <begin position="1"/>
        <end position="23"/>
    </location>
</feature>
<proteinExistence type="predicted"/>
<feature type="region of interest" description="Disordered" evidence="1">
    <location>
        <begin position="119"/>
        <end position="158"/>
    </location>
</feature>
<dbReference type="AlphaFoldDB" id="A0AA36G743"/>
<accession>A0AA36G743</accession>
<evidence type="ECO:0000256" key="1">
    <source>
        <dbReference type="SAM" id="MobiDB-lite"/>
    </source>
</evidence>
<organism evidence="2 3">
    <name type="scientific">Mesorhabditis spiculigera</name>
    <dbReference type="NCBI Taxonomy" id="96644"/>
    <lineage>
        <taxon>Eukaryota</taxon>
        <taxon>Metazoa</taxon>
        <taxon>Ecdysozoa</taxon>
        <taxon>Nematoda</taxon>
        <taxon>Chromadorea</taxon>
        <taxon>Rhabditida</taxon>
        <taxon>Rhabditina</taxon>
        <taxon>Rhabditomorpha</taxon>
        <taxon>Rhabditoidea</taxon>
        <taxon>Rhabditidae</taxon>
        <taxon>Mesorhabditinae</taxon>
        <taxon>Mesorhabditis</taxon>
    </lineage>
</organism>
<dbReference type="Proteomes" id="UP001177023">
    <property type="component" value="Unassembled WGS sequence"/>
</dbReference>
<dbReference type="EMBL" id="CATQJA010002663">
    <property type="protein sequence ID" value="CAJ0581779.1"/>
    <property type="molecule type" value="Genomic_DNA"/>
</dbReference>
<feature type="non-terminal residue" evidence="2">
    <location>
        <position position="1"/>
    </location>
</feature>
<sequence length="158" mass="17173">MAIPTTAPTTPKSTTADCSTPSTKFLRRRHSMGTYFPETADLMKMAPMDGTVQQKLRRAQHRRSLTVVELAPLLVAQRYALAKKAPRRSLRELAAAIVDGVDGDMDLQKTPSPVISKVSNGGAVEKKTRRSARLAKPVPSTTAPLPPSTPITRRSPML</sequence>
<keyword evidence="3" id="KW-1185">Reference proteome</keyword>
<name>A0AA36G743_9BILA</name>
<protein>
    <submittedName>
        <fullName evidence="2">Uncharacterized protein</fullName>
    </submittedName>
</protein>